<feature type="transmembrane region" description="Helical" evidence="1">
    <location>
        <begin position="268"/>
        <end position="291"/>
    </location>
</feature>
<dbReference type="RefSeq" id="WP_158957168.1">
    <property type="nucleotide sequence ID" value="NZ_CP046916.1"/>
</dbReference>
<keyword evidence="3" id="KW-1185">Reference proteome</keyword>
<sequence length="510" mass="55460">MSDIEAAGMTIETAATARASSAQRIEVMRELALAGALPLFVLFAAILYTTNGHFTYSFDDPYIHLALARNIWLGHYGINLTEASAPSSSILWPFLLAPFASLPGLFEYVPLVVNAACLIALVFVIGRTFDDVRPRYRIALIVGIAFWVNAYGLVFTGMEHSLQLLLIAVVLRPHLRSTRSPAARIRLPAYVFVALAVLPLVRYEDCAISAPLLLLAALRGQWRAAALSAGLIVVSMGGFSLFLHHHGLGFLPSSVLAKESMTNGLGPAWNVLLNVVQSPGLVLMEVCLAVASWRRDRTWGLLIATVCVLHLLFGKSGAFGRYDAYLALFVALCGARLLIGRAQYWRGALAVVLLGVPFAYATVCTPAASSNIYYQQAQLAEIVRALGAPVAANDIGLIALRGNQYLLDLYGLGSVSALRARQSHADPVWMSDLMQKKGVHYAIIYDRWFPTRPAAFQRVGTLTLHGWIVSAALPTVTFYATDSASAAKLRQTLRDYAASHTNRKVSFEID</sequence>
<dbReference type="EMBL" id="CP046916">
    <property type="protein sequence ID" value="QGZ66075.1"/>
    <property type="molecule type" value="Genomic_DNA"/>
</dbReference>
<evidence type="ECO:0000313" key="3">
    <source>
        <dbReference type="Proteomes" id="UP000433577"/>
    </source>
</evidence>
<dbReference type="KEGG" id="pacs:FAZ98_30120"/>
<evidence type="ECO:0000256" key="1">
    <source>
        <dbReference type="SAM" id="Phobius"/>
    </source>
</evidence>
<evidence type="ECO:0000313" key="2">
    <source>
        <dbReference type="EMBL" id="QGZ66075.1"/>
    </source>
</evidence>
<keyword evidence="1" id="KW-0812">Transmembrane</keyword>
<keyword evidence="1" id="KW-0472">Membrane</keyword>
<proteinExistence type="predicted"/>
<reference evidence="2 3" key="1">
    <citation type="submission" date="2019-12" db="EMBL/GenBank/DDBJ databases">
        <title>Paraburkholderia acidiphila 7Q-K02 sp. nov and Paraburkholderia acidisoli DHF22 sp. nov., two strains isolated from forest soil.</title>
        <authorList>
            <person name="Gao Z."/>
            <person name="Qiu L."/>
        </authorList>
    </citation>
    <scope>NUCLEOTIDE SEQUENCE [LARGE SCALE GENOMIC DNA]</scope>
    <source>
        <strain evidence="2 3">DHF22</strain>
    </source>
</reference>
<organism evidence="2 3">
    <name type="scientific">Paraburkholderia acidisoli</name>
    <dbReference type="NCBI Taxonomy" id="2571748"/>
    <lineage>
        <taxon>Bacteria</taxon>
        <taxon>Pseudomonadati</taxon>
        <taxon>Pseudomonadota</taxon>
        <taxon>Betaproteobacteria</taxon>
        <taxon>Burkholderiales</taxon>
        <taxon>Burkholderiaceae</taxon>
        <taxon>Paraburkholderia</taxon>
    </lineage>
</organism>
<feature type="transmembrane region" description="Helical" evidence="1">
    <location>
        <begin position="224"/>
        <end position="248"/>
    </location>
</feature>
<dbReference type="Proteomes" id="UP000433577">
    <property type="component" value="Chromosome 4"/>
</dbReference>
<feature type="transmembrane region" description="Helical" evidence="1">
    <location>
        <begin position="185"/>
        <end position="203"/>
    </location>
</feature>
<evidence type="ECO:0008006" key="4">
    <source>
        <dbReference type="Google" id="ProtNLM"/>
    </source>
</evidence>
<gene>
    <name evidence="2" type="ORF">FAZ98_30120</name>
</gene>
<name>A0A7Z2GQL0_9BURK</name>
<feature type="transmembrane region" description="Helical" evidence="1">
    <location>
        <begin position="138"/>
        <end position="158"/>
    </location>
</feature>
<feature type="transmembrane region" description="Helical" evidence="1">
    <location>
        <begin position="322"/>
        <end position="339"/>
    </location>
</feature>
<accession>A0A7Z2GQL0</accession>
<protein>
    <recommendedName>
        <fullName evidence="4">Glycosyltransferase RgtA/B/C/D-like domain-containing protein</fullName>
    </recommendedName>
</protein>
<feature type="transmembrane region" description="Helical" evidence="1">
    <location>
        <begin position="31"/>
        <end position="50"/>
    </location>
</feature>
<dbReference type="OrthoDB" id="104925at2"/>
<keyword evidence="1" id="KW-1133">Transmembrane helix</keyword>
<dbReference type="AlphaFoldDB" id="A0A7Z2GQL0"/>
<feature type="transmembrane region" description="Helical" evidence="1">
    <location>
        <begin position="108"/>
        <end position="126"/>
    </location>
</feature>
<feature type="transmembrane region" description="Helical" evidence="1">
    <location>
        <begin position="344"/>
        <end position="363"/>
    </location>
</feature>
<feature type="transmembrane region" description="Helical" evidence="1">
    <location>
        <begin position="298"/>
        <end position="316"/>
    </location>
</feature>